<keyword evidence="5" id="KW-1185">Reference proteome</keyword>
<dbReference type="PATRIC" id="fig|36861.3.peg.12"/>
<dbReference type="Proteomes" id="UP000064243">
    <property type="component" value="Unassembled WGS sequence"/>
</dbReference>
<dbReference type="NCBIfam" id="TIGR01451">
    <property type="entry name" value="B_ant_repeat"/>
    <property type="match status" value="2"/>
</dbReference>
<dbReference type="PANTHER" id="PTHR34819:SF3">
    <property type="entry name" value="CELL SURFACE PROTEIN"/>
    <property type="match status" value="1"/>
</dbReference>
<reference evidence="4 5" key="1">
    <citation type="journal article" date="2015" name="Appl. Environ. Microbiol.">
        <title>Aerobic and Anaerobic Thiosulfate Oxidation by a Cold-Adapted, Subglacial Chemoautotroph.</title>
        <authorList>
            <person name="Harrold Z.R."/>
            <person name="Skidmore M.L."/>
            <person name="Hamilton T.L."/>
            <person name="Desch L."/>
            <person name="Amada K."/>
            <person name="van Gelder W."/>
            <person name="Glover K."/>
            <person name="Roden E.E."/>
            <person name="Boyd E.S."/>
        </authorList>
    </citation>
    <scope>NUCLEOTIDE SEQUENCE [LARGE SCALE GENOMIC DNA]</scope>
    <source>
        <strain evidence="4 5">RG</strain>
    </source>
</reference>
<gene>
    <name evidence="4" type="ORF">ABW22_00050</name>
</gene>
<evidence type="ECO:0000259" key="3">
    <source>
        <dbReference type="Pfam" id="PF01345"/>
    </source>
</evidence>
<sequence>MTTVTTARASIAVARHKSAWLAFPFLLLAAAIWLFASGPAWADTPAAGTRIGNQASATYTDNANVTRTVTSNTVTTVVQQVAALTLTANGAKYVTPGGQVAYPHTLTNTGNGADSYTLATGNSGDFSFAGVTLYADADGDGVPDNTTPVTSTGTLAAGAEFRFVAVGTVPASATSGASNALVLTASSVFAASATASNTDTTTVTTNAVINVTKAMDQASGPSPSGPRTITLTYTNSGNVAASNLTLMDVLPAGMLYVPNSARWSAAGGTVLSDADNTDSQGGIVYDWNVTQSGRVTAVIAAVAAGSSGRLSFQVNIASDLASGANPATANTASYAYNNGSADVAPGNTNTVQFSVSRSNGVTLSGDTVASATQGGTVAFANVVTNTGNGTDSFDITVGTNSFPPGTTFVLYQADGATPLIDSNGNGTPDTGPLAAGASTTVVLKAILPPGATGGPYTVQKTATSAADPNVSATTTDTLSAIVGNSVDLTNNAAGPSAPGAGVGPEGSAVVTNRADPGSTSRFTLHVNNTSSVSDSFSLAASGDGSFATQALPAGWSVTFRDASGAVITDTGIIDGGGSKLVYADVKIPAGQAPGTTDIFFRVLSPNSGAGDRIHDAVTVNTVRGLSLTPNHSGQIQAGGSVVYAHTLSNGGNVREGADASASQTAFTVASSGDGFSAALYWDKNGDGILDAADPLVTKLADINGGSGSGLAPGETATLFVKVYAPSGAPPGAGDKTTLTATTSGVIDGVDAPAAVTVDDNTTVIAGQVRLVKEQAVDAACDGAPDAAYAATSPADGAAPGSCVRYRITATNAGVADVTDVTISDSTPAYTTYSATTPAAVSQGSVTAPADGTAGKVEALLGTLTPGQAATLSFGVRINP</sequence>
<dbReference type="EMBL" id="LDUG01000001">
    <property type="protein sequence ID" value="KVW99769.1"/>
    <property type="molecule type" value="Genomic_DNA"/>
</dbReference>
<dbReference type="OrthoDB" id="28777at2"/>
<accession>A0A119CYG8</accession>
<keyword evidence="2" id="KW-0732">Signal</keyword>
<dbReference type="Pfam" id="PF01345">
    <property type="entry name" value="DUF11"/>
    <property type="match status" value="1"/>
</dbReference>
<dbReference type="PANTHER" id="PTHR34819">
    <property type="entry name" value="LARGE CYSTEINE-RICH PERIPLASMIC PROTEIN OMCB"/>
    <property type="match status" value="1"/>
</dbReference>
<evidence type="ECO:0000256" key="2">
    <source>
        <dbReference type="SAM" id="SignalP"/>
    </source>
</evidence>
<proteinExistence type="predicted"/>
<organism evidence="4 5">
    <name type="scientific">Thiobacillus denitrificans</name>
    <dbReference type="NCBI Taxonomy" id="36861"/>
    <lineage>
        <taxon>Bacteria</taxon>
        <taxon>Pseudomonadati</taxon>
        <taxon>Pseudomonadota</taxon>
        <taxon>Betaproteobacteria</taxon>
        <taxon>Nitrosomonadales</taxon>
        <taxon>Thiobacillaceae</taxon>
        <taxon>Thiobacillus</taxon>
    </lineage>
</organism>
<dbReference type="InterPro" id="IPR047589">
    <property type="entry name" value="DUF11_rpt"/>
</dbReference>
<feature type="domain" description="DUF11" evidence="3">
    <location>
        <begin position="797"/>
        <end position="877"/>
    </location>
</feature>
<feature type="chain" id="PRO_5007161851" description="DUF11 domain-containing protein" evidence="2">
    <location>
        <begin position="43"/>
        <end position="879"/>
    </location>
</feature>
<evidence type="ECO:0000313" key="4">
    <source>
        <dbReference type="EMBL" id="KVW99769.1"/>
    </source>
</evidence>
<name>A0A119CYG8_THIDE</name>
<evidence type="ECO:0000313" key="5">
    <source>
        <dbReference type="Proteomes" id="UP000064243"/>
    </source>
</evidence>
<feature type="compositionally biased region" description="Low complexity" evidence="1">
    <location>
        <begin position="493"/>
        <end position="510"/>
    </location>
</feature>
<dbReference type="InterPro" id="IPR051172">
    <property type="entry name" value="Chlamydia_OmcB"/>
</dbReference>
<dbReference type="InterPro" id="IPR001434">
    <property type="entry name" value="OmcB-like_DUF11"/>
</dbReference>
<evidence type="ECO:0000256" key="1">
    <source>
        <dbReference type="SAM" id="MobiDB-lite"/>
    </source>
</evidence>
<feature type="region of interest" description="Disordered" evidence="1">
    <location>
        <begin position="493"/>
        <end position="516"/>
    </location>
</feature>
<comment type="caution">
    <text evidence="4">The sequence shown here is derived from an EMBL/GenBank/DDBJ whole genome shotgun (WGS) entry which is preliminary data.</text>
</comment>
<feature type="signal peptide" evidence="2">
    <location>
        <begin position="1"/>
        <end position="42"/>
    </location>
</feature>
<dbReference type="AlphaFoldDB" id="A0A119CYG8"/>
<dbReference type="RefSeq" id="WP_059750712.1">
    <property type="nucleotide sequence ID" value="NZ_LDUG01000001.1"/>
</dbReference>
<protein>
    <recommendedName>
        <fullName evidence="3">DUF11 domain-containing protein</fullName>
    </recommendedName>
</protein>